<dbReference type="Proteomes" id="UP000724874">
    <property type="component" value="Unassembled WGS sequence"/>
</dbReference>
<dbReference type="InterPro" id="IPR049233">
    <property type="entry name" value="DUF6830"/>
</dbReference>
<feature type="domain" description="DUF6830" evidence="1">
    <location>
        <begin position="187"/>
        <end position="251"/>
    </location>
</feature>
<feature type="non-terminal residue" evidence="2">
    <location>
        <position position="1"/>
    </location>
</feature>
<name>A0A9P5TQM4_GYMJU</name>
<evidence type="ECO:0000313" key="2">
    <source>
        <dbReference type="EMBL" id="KAF8905579.1"/>
    </source>
</evidence>
<proteinExistence type="predicted"/>
<organism evidence="2 3">
    <name type="scientific">Gymnopilus junonius</name>
    <name type="common">Spectacular rustgill mushroom</name>
    <name type="synonym">Gymnopilus spectabilis subsp. junonius</name>
    <dbReference type="NCBI Taxonomy" id="109634"/>
    <lineage>
        <taxon>Eukaryota</taxon>
        <taxon>Fungi</taxon>
        <taxon>Dikarya</taxon>
        <taxon>Basidiomycota</taxon>
        <taxon>Agaricomycotina</taxon>
        <taxon>Agaricomycetes</taxon>
        <taxon>Agaricomycetidae</taxon>
        <taxon>Agaricales</taxon>
        <taxon>Agaricineae</taxon>
        <taxon>Hymenogastraceae</taxon>
        <taxon>Gymnopilus</taxon>
    </lineage>
</organism>
<evidence type="ECO:0000313" key="3">
    <source>
        <dbReference type="Proteomes" id="UP000724874"/>
    </source>
</evidence>
<dbReference type="EMBL" id="JADNYJ010000022">
    <property type="protein sequence ID" value="KAF8905579.1"/>
    <property type="molecule type" value="Genomic_DNA"/>
</dbReference>
<evidence type="ECO:0000259" key="1">
    <source>
        <dbReference type="Pfam" id="PF20722"/>
    </source>
</evidence>
<comment type="caution">
    <text evidence="2">The sequence shown here is derived from an EMBL/GenBank/DDBJ whole genome shotgun (WGS) entry which is preliminary data.</text>
</comment>
<gene>
    <name evidence="2" type="ORF">CPB84DRAFT_1625246</name>
</gene>
<sequence length="380" mass="43458">VGEKKLDQRIQSLPFGNGLRHFKNGISNLSQISGSERKNMAKILLGCLVGVMAAPGIKAVKALLDFIYLAQYPTHNNETLGYLRTALKEFHDNKSYFVNVKCREHLNLPKLHSLSHYIESIELFGTTDNYNTEMFERLHIDFAKHGWRATNQRDEFPQMIHWLCRQEKITFFNMKYLNTFLDPSPLHQRALETAALPITHLDVYNMFRFHRVALHDEIEGEKDIVRAMPKSAKLPNGRFDTVVVMTTDEAESHGLAGTRIGRLKVIFRLPDLIPAPGAPIPAPEAWPKVPLAYVEWYTRLPSEPSVQHGMYRISKPKPEASGHLPGEVLPVTSIRQSCMLFPVFKEAADQNQWNSTNVLDTAESFLVNNWVSKYCYQTIW</sequence>
<dbReference type="Pfam" id="PF20722">
    <property type="entry name" value="DUF6830"/>
    <property type="match status" value="1"/>
</dbReference>
<protein>
    <recommendedName>
        <fullName evidence="1">DUF6830 domain-containing protein</fullName>
    </recommendedName>
</protein>
<dbReference type="AlphaFoldDB" id="A0A9P5TQM4"/>
<reference evidence="2" key="1">
    <citation type="submission" date="2020-11" db="EMBL/GenBank/DDBJ databases">
        <authorList>
            <consortium name="DOE Joint Genome Institute"/>
            <person name="Ahrendt S."/>
            <person name="Riley R."/>
            <person name="Andreopoulos W."/>
            <person name="LaButti K."/>
            <person name="Pangilinan J."/>
            <person name="Ruiz-duenas F.J."/>
            <person name="Barrasa J.M."/>
            <person name="Sanchez-Garcia M."/>
            <person name="Camarero S."/>
            <person name="Miyauchi S."/>
            <person name="Serrano A."/>
            <person name="Linde D."/>
            <person name="Babiker R."/>
            <person name="Drula E."/>
            <person name="Ayuso-Fernandez I."/>
            <person name="Pacheco R."/>
            <person name="Padilla G."/>
            <person name="Ferreira P."/>
            <person name="Barriuso J."/>
            <person name="Kellner H."/>
            <person name="Castanera R."/>
            <person name="Alfaro M."/>
            <person name="Ramirez L."/>
            <person name="Pisabarro A.G."/>
            <person name="Kuo A."/>
            <person name="Tritt A."/>
            <person name="Lipzen A."/>
            <person name="He G."/>
            <person name="Yan M."/>
            <person name="Ng V."/>
            <person name="Cullen D."/>
            <person name="Martin F."/>
            <person name="Rosso M.-N."/>
            <person name="Henrissat B."/>
            <person name="Hibbett D."/>
            <person name="Martinez A.T."/>
            <person name="Grigoriev I.V."/>
        </authorList>
    </citation>
    <scope>NUCLEOTIDE SEQUENCE</scope>
    <source>
        <strain evidence="2">AH 44721</strain>
    </source>
</reference>
<feature type="non-terminal residue" evidence="2">
    <location>
        <position position="380"/>
    </location>
</feature>
<keyword evidence="3" id="KW-1185">Reference proteome</keyword>
<accession>A0A9P5TQM4</accession>
<dbReference type="OrthoDB" id="2576233at2759"/>